<evidence type="ECO:0000256" key="8">
    <source>
        <dbReference type="ARBA" id="ARBA00023098"/>
    </source>
</evidence>
<dbReference type="GO" id="GO:0005737">
    <property type="term" value="C:cytoplasm"/>
    <property type="evidence" value="ECO:0007669"/>
    <property type="project" value="TreeGrafter"/>
</dbReference>
<organism evidence="19 20">
    <name type="scientific">Chloebia gouldiae</name>
    <name type="common">Gouldian finch</name>
    <name type="synonym">Erythrura gouldiae</name>
    <dbReference type="NCBI Taxonomy" id="44316"/>
    <lineage>
        <taxon>Eukaryota</taxon>
        <taxon>Metazoa</taxon>
        <taxon>Chordata</taxon>
        <taxon>Craniata</taxon>
        <taxon>Vertebrata</taxon>
        <taxon>Euteleostomi</taxon>
        <taxon>Archelosauria</taxon>
        <taxon>Archosauria</taxon>
        <taxon>Dinosauria</taxon>
        <taxon>Saurischia</taxon>
        <taxon>Theropoda</taxon>
        <taxon>Coelurosauria</taxon>
        <taxon>Aves</taxon>
        <taxon>Neognathae</taxon>
        <taxon>Neoaves</taxon>
        <taxon>Telluraves</taxon>
        <taxon>Australaves</taxon>
        <taxon>Passeriformes</taxon>
        <taxon>Passeroidea</taxon>
        <taxon>Passeridae</taxon>
        <taxon>Chloebia</taxon>
    </lineage>
</organism>
<keyword evidence="4" id="KW-0547">Nucleotide-binding</keyword>
<evidence type="ECO:0000256" key="11">
    <source>
        <dbReference type="ARBA" id="ARBA00037883"/>
    </source>
</evidence>
<dbReference type="CDD" id="cd05156">
    <property type="entry name" value="ChoK_euk"/>
    <property type="match status" value="1"/>
</dbReference>
<evidence type="ECO:0000256" key="13">
    <source>
        <dbReference type="ARBA" id="ARBA00038874"/>
    </source>
</evidence>
<evidence type="ECO:0000256" key="12">
    <source>
        <dbReference type="ARBA" id="ARBA00038211"/>
    </source>
</evidence>
<evidence type="ECO:0000256" key="15">
    <source>
        <dbReference type="ARBA" id="ARBA00052454"/>
    </source>
</evidence>
<dbReference type="InterPro" id="IPR011009">
    <property type="entry name" value="Kinase-like_dom_sf"/>
</dbReference>
<name>A0A3L8SYC4_CHLGU</name>
<evidence type="ECO:0000313" key="20">
    <source>
        <dbReference type="Proteomes" id="UP000276834"/>
    </source>
</evidence>
<proteinExistence type="inferred from homology"/>
<comment type="catalytic activity">
    <reaction evidence="15">
        <text>choline + ATP = phosphocholine + ADP + H(+)</text>
        <dbReference type="Rhea" id="RHEA:12837"/>
        <dbReference type="ChEBI" id="CHEBI:15354"/>
        <dbReference type="ChEBI" id="CHEBI:15378"/>
        <dbReference type="ChEBI" id="CHEBI:30616"/>
        <dbReference type="ChEBI" id="CHEBI:295975"/>
        <dbReference type="ChEBI" id="CHEBI:456216"/>
        <dbReference type="EC" id="2.7.1.32"/>
    </reaction>
    <physiologicalReaction direction="left-to-right" evidence="15">
        <dbReference type="Rhea" id="RHEA:12838"/>
    </physiologicalReaction>
</comment>
<dbReference type="PANTHER" id="PTHR22603">
    <property type="entry name" value="CHOLINE/ETHANOALAMINE KINASE"/>
    <property type="match status" value="1"/>
</dbReference>
<dbReference type="GO" id="GO:0005524">
    <property type="term" value="F:ATP binding"/>
    <property type="evidence" value="ECO:0007669"/>
    <property type="project" value="UniProtKB-KW"/>
</dbReference>
<keyword evidence="8" id="KW-0443">Lipid metabolism</keyword>
<evidence type="ECO:0000256" key="17">
    <source>
        <dbReference type="ARBA" id="ARBA00081737"/>
    </source>
</evidence>
<evidence type="ECO:0000256" key="16">
    <source>
        <dbReference type="ARBA" id="ARBA00066350"/>
    </source>
</evidence>
<comment type="pathway">
    <text evidence="1">Lipid metabolism.</text>
</comment>
<reference evidence="19 20" key="1">
    <citation type="journal article" date="2018" name="Proc. R. Soc. B">
        <title>A non-coding region near Follistatin controls head colour polymorphism in the Gouldian finch.</title>
        <authorList>
            <person name="Toomey M.B."/>
            <person name="Marques C.I."/>
            <person name="Andrade P."/>
            <person name="Araujo P.M."/>
            <person name="Sabatino S."/>
            <person name="Gazda M.A."/>
            <person name="Afonso S."/>
            <person name="Lopes R.J."/>
            <person name="Corbo J.C."/>
            <person name="Carneiro M."/>
        </authorList>
    </citation>
    <scope>NUCLEOTIDE SEQUENCE [LARGE SCALE GENOMIC DNA]</scope>
    <source>
        <strain evidence="19">Red01</strain>
        <tissue evidence="19">Muscle</tissue>
    </source>
</reference>
<feature type="region of interest" description="Disordered" evidence="18">
    <location>
        <begin position="1"/>
        <end position="67"/>
    </location>
</feature>
<dbReference type="OrthoDB" id="3649325at2759"/>
<dbReference type="PANTHER" id="PTHR22603:SF36">
    <property type="entry name" value="CHOLINE KINASE ALPHA"/>
    <property type="match status" value="1"/>
</dbReference>
<evidence type="ECO:0000256" key="7">
    <source>
        <dbReference type="ARBA" id="ARBA00022990"/>
    </source>
</evidence>
<evidence type="ECO:0000256" key="3">
    <source>
        <dbReference type="ARBA" id="ARBA00022679"/>
    </source>
</evidence>
<dbReference type="Gene3D" id="3.90.1200.10">
    <property type="match status" value="1"/>
</dbReference>
<evidence type="ECO:0000256" key="2">
    <source>
        <dbReference type="ARBA" id="ARBA00022516"/>
    </source>
</evidence>
<evidence type="ECO:0000256" key="18">
    <source>
        <dbReference type="SAM" id="MobiDB-lite"/>
    </source>
</evidence>
<dbReference type="AlphaFoldDB" id="A0A3L8SYC4"/>
<evidence type="ECO:0000256" key="4">
    <source>
        <dbReference type="ARBA" id="ARBA00022741"/>
    </source>
</evidence>
<keyword evidence="7" id="KW-0007">Acetylation</keyword>
<evidence type="ECO:0000256" key="1">
    <source>
        <dbReference type="ARBA" id="ARBA00005189"/>
    </source>
</evidence>
<dbReference type="Pfam" id="PF01633">
    <property type="entry name" value="Choline_kinase"/>
    <property type="match status" value="1"/>
</dbReference>
<evidence type="ECO:0000256" key="6">
    <source>
        <dbReference type="ARBA" id="ARBA00022840"/>
    </source>
</evidence>
<dbReference type="GO" id="GO:0004305">
    <property type="term" value="F:ethanolamine kinase activity"/>
    <property type="evidence" value="ECO:0007669"/>
    <property type="project" value="UniProtKB-EC"/>
</dbReference>
<dbReference type="EC" id="2.7.1.32" evidence="16"/>
<protein>
    <recommendedName>
        <fullName evidence="17">Ethanolamine kinase</fullName>
        <ecNumber evidence="16">2.7.1.32</ecNumber>
        <ecNumber evidence="13">2.7.1.82</ecNumber>
    </recommendedName>
</protein>
<keyword evidence="2" id="KW-0444">Lipid biosynthesis</keyword>
<dbReference type="SUPFAM" id="SSF56112">
    <property type="entry name" value="Protein kinase-like (PK-like)"/>
    <property type="match status" value="1"/>
</dbReference>
<dbReference type="GO" id="GO:0004103">
    <property type="term" value="F:choline kinase activity"/>
    <property type="evidence" value="ECO:0007669"/>
    <property type="project" value="UniProtKB-EC"/>
</dbReference>
<dbReference type="FunFam" id="3.90.1200.10:FF:000005">
    <property type="entry name" value="Choline kinase alpha"/>
    <property type="match status" value="1"/>
</dbReference>
<evidence type="ECO:0000256" key="5">
    <source>
        <dbReference type="ARBA" id="ARBA00022777"/>
    </source>
</evidence>
<comment type="caution">
    <text evidence="19">The sequence shown here is derived from an EMBL/GenBank/DDBJ whole genome shotgun (WGS) entry which is preliminary data.</text>
</comment>
<feature type="compositionally biased region" description="Low complexity" evidence="18">
    <location>
        <begin position="15"/>
        <end position="27"/>
    </location>
</feature>
<keyword evidence="6" id="KW-0067">ATP-binding</keyword>
<dbReference type="OMA" id="EAPYYKI"/>
<dbReference type="EC" id="2.7.1.82" evidence="13"/>
<comment type="similarity">
    <text evidence="12">Belongs to the choline/ethanolamine kinase family.</text>
</comment>
<keyword evidence="3" id="KW-0808">Transferase</keyword>
<gene>
    <name evidence="19" type="ORF">DV515_00002389</name>
</gene>
<sequence>MKTKFCNGDADPSPLGLLLGRGSAASGQPPSPLAHPDPEGKDPTVAGRATPPPALPPPLEEESPPLDPRTRRRAYLWCKEFLPGAWRGLREEQLCISPIRGGLSNMLFQCSLPDTIESVADEPRKVLLRLYGAILQMRSCNKGECVQSQKENDLQGAEAMVLESVMFAILAERALGPKLYGIFPQGRLEEFIPSRKLTTEELSLPDISAEIAEKMARFHGMKMPFNKEPKWLFGTMEKYLNQVLRIKFTRECQTRKLNKLLSYNLPQEMKNLRAMLEATSSPVVFCHNDCQEGNILLLEGRESSENQKLMLIDFEYSSYNYRGFDIGNHFCEWMYDYSYEKYPFFKASVLKYPSKNQQLHFLSSYLSAFHDGFENLSNDQKSELEEEVLVEVNRFALASHFFWGLWSIIQAKISSIEFGYLEYALSRFDAYFDQKRKLNV</sequence>
<evidence type="ECO:0000256" key="14">
    <source>
        <dbReference type="ARBA" id="ARBA00050770"/>
    </source>
</evidence>
<evidence type="ECO:0000313" key="19">
    <source>
        <dbReference type="EMBL" id="RLW10560.1"/>
    </source>
</evidence>
<accession>A0A3L8SYC4</accession>
<evidence type="ECO:0000256" key="10">
    <source>
        <dbReference type="ARBA" id="ARBA00023264"/>
    </source>
</evidence>
<comment type="catalytic activity">
    <reaction evidence="14">
        <text>ethanolamine + ATP = phosphoethanolamine + ADP + H(+)</text>
        <dbReference type="Rhea" id="RHEA:13069"/>
        <dbReference type="ChEBI" id="CHEBI:15378"/>
        <dbReference type="ChEBI" id="CHEBI:30616"/>
        <dbReference type="ChEBI" id="CHEBI:57603"/>
        <dbReference type="ChEBI" id="CHEBI:58190"/>
        <dbReference type="ChEBI" id="CHEBI:456216"/>
        <dbReference type="EC" id="2.7.1.82"/>
    </reaction>
    <physiologicalReaction direction="left-to-right" evidence="14">
        <dbReference type="Rhea" id="RHEA:13070"/>
    </physiologicalReaction>
</comment>
<dbReference type="Proteomes" id="UP000276834">
    <property type="component" value="Unassembled WGS sequence"/>
</dbReference>
<comment type="pathway">
    <text evidence="11">Phospholipid metabolism; phosphatidylethanolamine biosynthesis; phosphatidylethanolamine from ethanolamine: step 1/3.</text>
</comment>
<dbReference type="EMBL" id="QUSF01000004">
    <property type="protein sequence ID" value="RLW10560.1"/>
    <property type="molecule type" value="Genomic_DNA"/>
</dbReference>
<dbReference type="STRING" id="44316.ENSEGOP00005001709"/>
<keyword evidence="5" id="KW-0418">Kinase</keyword>
<dbReference type="Gene3D" id="3.30.200.20">
    <property type="entry name" value="Phosphorylase Kinase, domain 1"/>
    <property type="match status" value="1"/>
</dbReference>
<keyword evidence="9" id="KW-0594">Phospholipid biosynthesis</keyword>
<dbReference type="GO" id="GO:0006646">
    <property type="term" value="P:phosphatidylethanolamine biosynthetic process"/>
    <property type="evidence" value="ECO:0007669"/>
    <property type="project" value="TreeGrafter"/>
</dbReference>
<evidence type="ECO:0000256" key="9">
    <source>
        <dbReference type="ARBA" id="ARBA00023209"/>
    </source>
</evidence>
<keyword evidence="10" id="KW-1208">Phospholipid metabolism</keyword>
<keyword evidence="20" id="KW-1185">Reference proteome</keyword>